<reference evidence="1 2" key="1">
    <citation type="submission" date="2020-04" db="EMBL/GenBank/DDBJ databases">
        <title>Chitinophaga sp. G-6-1-13 sp. nov., isolated from soil.</title>
        <authorList>
            <person name="Dahal R.H."/>
            <person name="Chaudhary D.K."/>
        </authorList>
    </citation>
    <scope>NUCLEOTIDE SEQUENCE [LARGE SCALE GENOMIC DNA]</scope>
    <source>
        <strain evidence="1 2">G-6-1-13</strain>
    </source>
</reference>
<gene>
    <name evidence="1" type="ORF">HHL17_15475</name>
</gene>
<dbReference type="Pfam" id="PF13591">
    <property type="entry name" value="MerR_2"/>
    <property type="match status" value="1"/>
</dbReference>
<dbReference type="Gene3D" id="1.10.1660.10">
    <property type="match status" value="1"/>
</dbReference>
<evidence type="ECO:0008006" key="3">
    <source>
        <dbReference type="Google" id="ProtNLM"/>
    </source>
</evidence>
<proteinExistence type="predicted"/>
<dbReference type="Proteomes" id="UP000583266">
    <property type="component" value="Unassembled WGS sequence"/>
</dbReference>
<evidence type="ECO:0000313" key="2">
    <source>
        <dbReference type="Proteomes" id="UP000583266"/>
    </source>
</evidence>
<comment type="caution">
    <text evidence="1">The sequence shown here is derived from an EMBL/GenBank/DDBJ whole genome shotgun (WGS) entry which is preliminary data.</text>
</comment>
<dbReference type="EMBL" id="JABBGC010000001">
    <property type="protein sequence ID" value="NML38608.1"/>
    <property type="molecule type" value="Genomic_DNA"/>
</dbReference>
<organism evidence="1 2">
    <name type="scientific">Chitinophaga fulva</name>
    <dbReference type="NCBI Taxonomy" id="2728842"/>
    <lineage>
        <taxon>Bacteria</taxon>
        <taxon>Pseudomonadati</taxon>
        <taxon>Bacteroidota</taxon>
        <taxon>Chitinophagia</taxon>
        <taxon>Chitinophagales</taxon>
        <taxon>Chitinophagaceae</taxon>
        <taxon>Chitinophaga</taxon>
    </lineage>
</organism>
<name>A0A848GS07_9BACT</name>
<evidence type="ECO:0000313" key="1">
    <source>
        <dbReference type="EMBL" id="NML38608.1"/>
    </source>
</evidence>
<sequence>MENNDKITVEQCSQYYNIATSFLFDLDDHGLIVLTHEENTAYLDYGQLPLLEKYMRLHYDLLINMEGLEAISHLLKRVQLLHATIRHLGGEIPGY</sequence>
<keyword evidence="2" id="KW-1185">Reference proteome</keyword>
<protein>
    <recommendedName>
        <fullName evidence="3">MerR family transcriptional regulator</fullName>
    </recommendedName>
</protein>
<dbReference type="RefSeq" id="WP_169225591.1">
    <property type="nucleotide sequence ID" value="NZ_JABBGC010000001.1"/>
</dbReference>
<accession>A0A848GS07</accession>
<dbReference type="AlphaFoldDB" id="A0A848GS07"/>